<name>A0ABR2HZA3_9PEZI</name>
<proteinExistence type="predicted"/>
<keyword evidence="2" id="KW-1185">Reference proteome</keyword>
<protein>
    <submittedName>
        <fullName evidence="1">General alpha-glucoside permease</fullName>
    </submittedName>
</protein>
<accession>A0ABR2HZA3</accession>
<organism evidence="1 2">
    <name type="scientific">Apiospora arundinis</name>
    <dbReference type="NCBI Taxonomy" id="335852"/>
    <lineage>
        <taxon>Eukaryota</taxon>
        <taxon>Fungi</taxon>
        <taxon>Dikarya</taxon>
        <taxon>Ascomycota</taxon>
        <taxon>Pezizomycotina</taxon>
        <taxon>Sordariomycetes</taxon>
        <taxon>Xylariomycetidae</taxon>
        <taxon>Amphisphaeriales</taxon>
        <taxon>Apiosporaceae</taxon>
        <taxon>Apiospora</taxon>
    </lineage>
</organism>
<reference evidence="1 2" key="1">
    <citation type="journal article" date="2024" name="IMA Fungus">
        <title>Apiospora arundinis, a panoply of carbohydrate-active enzymes and secondary metabolites.</title>
        <authorList>
            <person name="Sorensen T."/>
            <person name="Petersen C."/>
            <person name="Muurmann A.T."/>
            <person name="Christiansen J.V."/>
            <person name="Brundto M.L."/>
            <person name="Overgaard C.K."/>
            <person name="Boysen A.T."/>
            <person name="Wollenberg R.D."/>
            <person name="Larsen T.O."/>
            <person name="Sorensen J.L."/>
            <person name="Nielsen K.L."/>
            <person name="Sondergaard T.E."/>
        </authorList>
    </citation>
    <scope>NUCLEOTIDE SEQUENCE [LARGE SCALE GENOMIC DNA]</scope>
    <source>
        <strain evidence="1 2">AAU 773</strain>
    </source>
</reference>
<evidence type="ECO:0000313" key="2">
    <source>
        <dbReference type="Proteomes" id="UP001390339"/>
    </source>
</evidence>
<gene>
    <name evidence="1" type="ORF">PGQ11_011330</name>
</gene>
<dbReference type="EMBL" id="JAPCWZ010000007">
    <property type="protein sequence ID" value="KAK8855418.1"/>
    <property type="molecule type" value="Genomic_DNA"/>
</dbReference>
<evidence type="ECO:0000313" key="1">
    <source>
        <dbReference type="EMBL" id="KAK8855418.1"/>
    </source>
</evidence>
<comment type="caution">
    <text evidence="1">The sequence shown here is derived from an EMBL/GenBank/DDBJ whole genome shotgun (WGS) entry which is preliminary data.</text>
</comment>
<dbReference type="Proteomes" id="UP001390339">
    <property type="component" value="Unassembled WGS sequence"/>
</dbReference>
<sequence>MSSLEKGPVGQSDHAEYVPDTLLIEAAIANSDKETQLPRKELFSRYWPGAVYSILLSMALIMEGMDVGLVNNFFGHQGYLDKFGWPDANGKQHIPTSWQSAIGNGNNIGSIIGLFVWPGSFKSSTASPLPLSRPSS</sequence>